<dbReference type="Pfam" id="PF06240">
    <property type="entry name" value="COXG"/>
    <property type="match status" value="1"/>
</dbReference>
<reference evidence="1 2" key="1">
    <citation type="journal article" date="2022" name="Microbiol. Resour. Announc.">
        <title>Complete Genome Sequence of the Hyperthermophilic and Acidophilic Archaeon Saccharolobus caldissimus Strain HS-3T.</title>
        <authorList>
            <person name="Sakai H.D."/>
            <person name="Kurosawa N."/>
        </authorList>
    </citation>
    <scope>NUCLEOTIDE SEQUENCE [LARGE SCALE GENOMIC DNA]</scope>
    <source>
        <strain evidence="1 2">JCM32116</strain>
    </source>
</reference>
<evidence type="ECO:0000313" key="2">
    <source>
        <dbReference type="Proteomes" id="UP001319921"/>
    </source>
</evidence>
<proteinExistence type="predicted"/>
<sequence>MTITQGEAIVNNVEKAKRFFSDYKNLMNCIPGVKEVNGNNFKAYVKFSFLTIEIKGIVKKHEVNGDNIDTLITINGNKIKWTTNYEVDGPLANSLRKHIDAQANEISRQIIECSISKINQ</sequence>
<dbReference type="AlphaFoldDB" id="A0AAQ4CSR9"/>
<gene>
    <name evidence="1" type="ORF">SACC_18670</name>
</gene>
<organism evidence="1 2">
    <name type="scientific">Saccharolobus caldissimus</name>
    <dbReference type="NCBI Taxonomy" id="1702097"/>
    <lineage>
        <taxon>Archaea</taxon>
        <taxon>Thermoproteota</taxon>
        <taxon>Thermoprotei</taxon>
        <taxon>Sulfolobales</taxon>
        <taxon>Sulfolobaceae</taxon>
        <taxon>Saccharolobus</taxon>
    </lineage>
</organism>
<dbReference type="GeneID" id="68866597"/>
<dbReference type="KEGG" id="scas:SACC_18670"/>
<evidence type="ECO:0008006" key="3">
    <source>
        <dbReference type="Google" id="ProtNLM"/>
    </source>
</evidence>
<dbReference type="RefSeq" id="WP_229569217.1">
    <property type="nucleotide sequence ID" value="NZ_AP025226.1"/>
</dbReference>
<dbReference type="SUPFAM" id="SSF55961">
    <property type="entry name" value="Bet v1-like"/>
    <property type="match status" value="1"/>
</dbReference>
<dbReference type="InterPro" id="IPR010419">
    <property type="entry name" value="CO_DH_gsu"/>
</dbReference>
<protein>
    <recommendedName>
        <fullName evidence="3">Carbon monoxide dehydrogenase subunit G</fullName>
    </recommendedName>
</protein>
<name>A0AAQ4CSR9_9CREN</name>
<accession>A0AAQ4CSR9</accession>
<dbReference type="EMBL" id="AP025226">
    <property type="protein sequence ID" value="BDB98850.1"/>
    <property type="molecule type" value="Genomic_DNA"/>
</dbReference>
<evidence type="ECO:0000313" key="1">
    <source>
        <dbReference type="EMBL" id="BDB98850.1"/>
    </source>
</evidence>
<dbReference type="Proteomes" id="UP001319921">
    <property type="component" value="Chromosome"/>
</dbReference>
<keyword evidence="2" id="KW-1185">Reference proteome</keyword>